<keyword evidence="1" id="KW-0378">Hydrolase</keyword>
<dbReference type="Proteomes" id="UP000199236">
    <property type="component" value="Unassembled WGS sequence"/>
</dbReference>
<evidence type="ECO:0000313" key="1">
    <source>
        <dbReference type="EMBL" id="SFO39958.1"/>
    </source>
</evidence>
<keyword evidence="2" id="KW-1185">Reference proteome</keyword>
<dbReference type="CDD" id="cd02604">
    <property type="entry name" value="HAD_5NT"/>
    <property type="match status" value="1"/>
</dbReference>
<dbReference type="NCBIfam" id="TIGR01509">
    <property type="entry name" value="HAD-SF-IA-v3"/>
    <property type="match status" value="1"/>
</dbReference>
<dbReference type="SFLD" id="SFLDG01129">
    <property type="entry name" value="C1.5:_HAD__Beta-PGM__Phosphata"/>
    <property type="match status" value="1"/>
</dbReference>
<accession>A0A1I5GVA5</accession>
<dbReference type="SFLD" id="SFLDG01132">
    <property type="entry name" value="C1.5.3:_5'-Nucleotidase_Like"/>
    <property type="match status" value="1"/>
</dbReference>
<name>A0A1I5GVA5_9HYPH</name>
<dbReference type="InterPro" id="IPR006439">
    <property type="entry name" value="HAD-SF_hydro_IA"/>
</dbReference>
<dbReference type="InterPro" id="IPR010237">
    <property type="entry name" value="Pyr-5-nucltdase"/>
</dbReference>
<reference evidence="1 2" key="1">
    <citation type="submission" date="2016-10" db="EMBL/GenBank/DDBJ databases">
        <authorList>
            <person name="de Groot N.N."/>
        </authorList>
    </citation>
    <scope>NUCLEOTIDE SEQUENCE [LARGE SCALE GENOMIC DNA]</scope>
    <source>
        <strain evidence="1 2">CGMCC 1.9157</strain>
    </source>
</reference>
<dbReference type="PANTHER" id="PTHR12725">
    <property type="entry name" value="HALOACID DEHALOGENASE-LIKE HYDROLASE"/>
    <property type="match status" value="1"/>
</dbReference>
<dbReference type="Gene3D" id="3.40.50.1000">
    <property type="entry name" value="HAD superfamily/HAD-like"/>
    <property type="match status" value="1"/>
</dbReference>
<dbReference type="SUPFAM" id="SSF56784">
    <property type="entry name" value="HAD-like"/>
    <property type="match status" value="1"/>
</dbReference>
<dbReference type="Gene3D" id="1.10.150.450">
    <property type="match status" value="1"/>
</dbReference>
<protein>
    <submittedName>
        <fullName evidence="1">Putative hydrolase of the HAD superfamily</fullName>
    </submittedName>
</protein>
<dbReference type="OrthoDB" id="9803141at2"/>
<dbReference type="SFLD" id="SFLDS00003">
    <property type="entry name" value="Haloacid_Dehalogenase"/>
    <property type="match status" value="1"/>
</dbReference>
<dbReference type="EMBL" id="FOVR01000005">
    <property type="protein sequence ID" value="SFO39958.1"/>
    <property type="molecule type" value="Genomic_DNA"/>
</dbReference>
<organism evidence="1 2">
    <name type="scientific">Cohaesibacter marisflavi</name>
    <dbReference type="NCBI Taxonomy" id="655353"/>
    <lineage>
        <taxon>Bacteria</taxon>
        <taxon>Pseudomonadati</taxon>
        <taxon>Pseudomonadota</taxon>
        <taxon>Alphaproteobacteria</taxon>
        <taxon>Hyphomicrobiales</taxon>
        <taxon>Cohaesibacteraceae</taxon>
    </lineage>
</organism>
<dbReference type="InterPro" id="IPR036412">
    <property type="entry name" value="HAD-like_sf"/>
</dbReference>
<dbReference type="AlphaFoldDB" id="A0A1I5GVA5"/>
<dbReference type="InterPro" id="IPR023214">
    <property type="entry name" value="HAD_sf"/>
</dbReference>
<dbReference type="GO" id="GO:0016787">
    <property type="term" value="F:hydrolase activity"/>
    <property type="evidence" value="ECO:0007669"/>
    <property type="project" value="UniProtKB-KW"/>
</dbReference>
<gene>
    <name evidence="1" type="ORF">SAMN04488056_105199</name>
</gene>
<dbReference type="STRING" id="655353.SAMN04488056_105199"/>
<dbReference type="NCBIfam" id="TIGR01993">
    <property type="entry name" value="Pyr-5-nucltdase"/>
    <property type="match status" value="1"/>
</dbReference>
<dbReference type="RefSeq" id="WP_090072557.1">
    <property type="nucleotide sequence ID" value="NZ_FOVR01000005.1"/>
</dbReference>
<proteinExistence type="predicted"/>
<dbReference type="PANTHER" id="PTHR12725:SF117">
    <property type="entry name" value="HALOACID DEHALOGENASE-LIKE HYDROLASE"/>
    <property type="match status" value="1"/>
</dbReference>
<sequence length="250" mass="28475">MQSDHGSGTNLLESFRDIDSWIFDLDNTLYPRHIDLFAQMEVKMNEFVSNLLGLTLDDASHLRHSYYKQYGTTLRGLMIEHDIAPDDFLEYVHDIDHSVVEPDPLLGQALCSLPGKRYIYTNGTKDHARKVSERLGITDYFDDVFDIVWAGLEPKPNRTPYERLLEQTGINPSRSAMFEDLARNLQVPDALGMTCVLIVPDQMRDVFHGRWEAESTQVPYVHHVTDNLGRFLSDVLEAIGRGAPNTPVRA</sequence>
<evidence type="ECO:0000313" key="2">
    <source>
        <dbReference type="Proteomes" id="UP000199236"/>
    </source>
</evidence>
<dbReference type="Pfam" id="PF00702">
    <property type="entry name" value="Hydrolase"/>
    <property type="match status" value="1"/>
</dbReference>